<proteinExistence type="predicted"/>
<protein>
    <submittedName>
        <fullName evidence="1">Uncharacterized protein</fullName>
    </submittedName>
</protein>
<organism evidence="1 2">
    <name type="scientific">Selenomonas ruminantium</name>
    <dbReference type="NCBI Taxonomy" id="971"/>
    <lineage>
        <taxon>Bacteria</taxon>
        <taxon>Bacillati</taxon>
        <taxon>Bacillota</taxon>
        <taxon>Negativicutes</taxon>
        <taxon>Selenomonadales</taxon>
        <taxon>Selenomonadaceae</taxon>
        <taxon>Selenomonas</taxon>
    </lineage>
</organism>
<accession>A0A1I3EPL5</accession>
<dbReference type="EMBL" id="FOQK01000011">
    <property type="protein sequence ID" value="SFI00935.1"/>
    <property type="molecule type" value="Genomic_DNA"/>
</dbReference>
<evidence type="ECO:0000313" key="2">
    <source>
        <dbReference type="Proteomes" id="UP000183639"/>
    </source>
</evidence>
<gene>
    <name evidence="1" type="ORF">SAMN04487861_11124</name>
</gene>
<dbReference type="Proteomes" id="UP000183639">
    <property type="component" value="Unassembled WGS sequence"/>
</dbReference>
<evidence type="ECO:0000313" key="1">
    <source>
        <dbReference type="EMBL" id="SFI00935.1"/>
    </source>
</evidence>
<sequence length="38" mass="4588">MFLPVLKSIELKGEFLLRFFLENRKNIQKILAFDMSTR</sequence>
<dbReference type="AlphaFoldDB" id="A0A1I3EPL5"/>
<reference evidence="1 2" key="1">
    <citation type="submission" date="2016-10" db="EMBL/GenBank/DDBJ databases">
        <authorList>
            <person name="de Groot N.N."/>
        </authorList>
    </citation>
    <scope>NUCLEOTIDE SEQUENCE [LARGE SCALE GENOMIC DNA]</scope>
    <source>
        <strain evidence="1 2">Z108</strain>
    </source>
</reference>
<name>A0A1I3EPL5_SELRU</name>